<proteinExistence type="predicted"/>
<dbReference type="EMBL" id="VSRR010000871">
    <property type="protein sequence ID" value="MPC20432.1"/>
    <property type="molecule type" value="Genomic_DNA"/>
</dbReference>
<evidence type="ECO:0000313" key="1">
    <source>
        <dbReference type="EMBL" id="MPC20432.1"/>
    </source>
</evidence>
<protein>
    <submittedName>
        <fullName evidence="1">Uncharacterized protein</fullName>
    </submittedName>
</protein>
<evidence type="ECO:0000313" key="2">
    <source>
        <dbReference type="Proteomes" id="UP000324222"/>
    </source>
</evidence>
<comment type="caution">
    <text evidence="1">The sequence shown here is derived from an EMBL/GenBank/DDBJ whole genome shotgun (WGS) entry which is preliminary data.</text>
</comment>
<gene>
    <name evidence="1" type="ORF">E2C01_013375</name>
</gene>
<reference evidence="1 2" key="1">
    <citation type="submission" date="2019-05" db="EMBL/GenBank/DDBJ databases">
        <title>Another draft genome of Portunus trituberculatus and its Hox gene families provides insights of decapod evolution.</title>
        <authorList>
            <person name="Jeong J.-H."/>
            <person name="Song I."/>
            <person name="Kim S."/>
            <person name="Choi T."/>
            <person name="Kim D."/>
            <person name="Ryu S."/>
            <person name="Kim W."/>
        </authorList>
    </citation>
    <scope>NUCLEOTIDE SEQUENCE [LARGE SCALE GENOMIC DNA]</scope>
    <source>
        <tissue evidence="1">Muscle</tissue>
    </source>
</reference>
<accession>A0A5B7DG17</accession>
<organism evidence="1 2">
    <name type="scientific">Portunus trituberculatus</name>
    <name type="common">Swimming crab</name>
    <name type="synonym">Neptunus trituberculatus</name>
    <dbReference type="NCBI Taxonomy" id="210409"/>
    <lineage>
        <taxon>Eukaryota</taxon>
        <taxon>Metazoa</taxon>
        <taxon>Ecdysozoa</taxon>
        <taxon>Arthropoda</taxon>
        <taxon>Crustacea</taxon>
        <taxon>Multicrustacea</taxon>
        <taxon>Malacostraca</taxon>
        <taxon>Eumalacostraca</taxon>
        <taxon>Eucarida</taxon>
        <taxon>Decapoda</taxon>
        <taxon>Pleocyemata</taxon>
        <taxon>Brachyura</taxon>
        <taxon>Eubrachyura</taxon>
        <taxon>Portunoidea</taxon>
        <taxon>Portunidae</taxon>
        <taxon>Portuninae</taxon>
        <taxon>Portunus</taxon>
    </lineage>
</organism>
<keyword evidence="2" id="KW-1185">Reference proteome</keyword>
<dbReference type="Proteomes" id="UP000324222">
    <property type="component" value="Unassembled WGS sequence"/>
</dbReference>
<name>A0A5B7DG17_PORTR</name>
<dbReference type="AlphaFoldDB" id="A0A5B7DG17"/>
<sequence length="190" mass="21167">MVPHLTRIPGLLGDTPNVLDLFLTSNLSAYTVTLSSPLGSSDHNSFLYLVLFLQFLLRIPQSGGASGVLPLPVGEPEKISNCNRENLVVFNASKTQFLHLSTRHNLPDNYPLFFSDTQLFSSSTLNILCLSFTHNSNRKLHNSSLAKTTSKKLGVLRCLPVFLIPTQLFILYKGLIRSCMDYSSYVFVKQ</sequence>